<dbReference type="InterPro" id="IPR002553">
    <property type="entry name" value="Clathrin/coatomer_adapt-like_N"/>
</dbReference>
<feature type="compositionally biased region" description="Gly residues" evidence="6">
    <location>
        <begin position="758"/>
        <end position="769"/>
    </location>
</feature>
<sequence>MADAKLFQRNKLQEYVPPSSAVEVGVGLTRELRDELQADKKDKNFNRRKTVLKRVVASMTMGQDMSPLYPDVLACLSIEVIEIKKMVYLFLINYSRSKPEMVKHALPGLLSDASDHNALIRALALRTMSAIPVPEVIRHLVDPLRHALKDRDPYVRKTAAIAVAKVYMHDRRVVERADFITGLRDLLMDSNPTVIANAVAALTEISERSENIHLRFNSEVARRLVRAMSEASEWGQTYILESLIYYVPDEHEDAELMAEQISVRLQHSNSAVVLATVKAILYLMNYMSSERVVDDMCRRLSPPLVTLLSSGYEVQYIALRNIDLIIQRRPMVLKNEVKVFFCKYNDPIYVKLAKLEVIHRLASARNVEQVLAELQEYASEVDVDFVRKAVRTIGRLAIKVPSAADLCISVLLRLVKTKVSYVVQEAIVVIKDIFRRYPNQYEGIIGTLCENLDALDTPDAKAAMIWIVGQYADRIENSDELLEDFLETFLEEPVQVQLALLTATVKLFIKRPTAGQTLVPKVLKWATEEVDNPDLRDRGFIYWRMLSTDPAAATNIVLADKPAISTESELLDRGLLDRLLLHTGTLASIYQKEAHTFVRGARPKYLQDSPALSQEARDSYLEAMRLPILQPAKQTAPSNDEAPSLPARPAVSRQESSELMGASGGYRAAGAAATAGLLDDVDEGDDEEEGAALNPNADSRLVAGVQDDEDDDDDDDSDAGRRTPTGGQAAGGDGRDEPLDPYASLARMSMDDDWAGLGSRGTGSGGYGYSGPQPVNGGKGMDDLLL</sequence>
<feature type="region of interest" description="Disordered" evidence="6">
    <location>
        <begin position="633"/>
        <end position="661"/>
    </location>
</feature>
<feature type="region of interest" description="Disordered" evidence="6">
    <location>
        <begin position="681"/>
        <end position="786"/>
    </location>
</feature>
<feature type="compositionally biased region" description="Acidic residues" evidence="6">
    <location>
        <begin position="706"/>
        <end position="717"/>
    </location>
</feature>
<dbReference type="GO" id="GO:0016192">
    <property type="term" value="P:vesicle-mediated transport"/>
    <property type="evidence" value="ECO:0007669"/>
    <property type="project" value="InterPro"/>
</dbReference>
<dbReference type="FunFam" id="1.25.10.10:FF:000044">
    <property type="entry name" value="AP complex subunit beta"/>
    <property type="match status" value="1"/>
</dbReference>
<evidence type="ECO:0000256" key="3">
    <source>
        <dbReference type="ARBA" id="ARBA00022448"/>
    </source>
</evidence>
<comment type="subcellular location">
    <subcellularLocation>
        <location evidence="1">Endomembrane system</location>
    </subcellularLocation>
</comment>
<name>A0A2S5BCV5_9BASI</name>
<gene>
    <name evidence="8" type="ORF">BMF94_2370</name>
</gene>
<dbReference type="InterPro" id="IPR016024">
    <property type="entry name" value="ARM-type_fold"/>
</dbReference>
<keyword evidence="5" id="KW-0472">Membrane</keyword>
<dbReference type="GO" id="GO:0012505">
    <property type="term" value="C:endomembrane system"/>
    <property type="evidence" value="ECO:0007669"/>
    <property type="project" value="UniProtKB-SubCell"/>
</dbReference>
<feature type="compositionally biased region" description="Acidic residues" evidence="6">
    <location>
        <begin position="681"/>
        <end position="690"/>
    </location>
</feature>
<dbReference type="PANTHER" id="PTHR11134">
    <property type="entry name" value="ADAPTOR COMPLEX SUBUNIT BETA FAMILY MEMBER"/>
    <property type="match status" value="1"/>
</dbReference>
<dbReference type="Gene3D" id="1.25.10.10">
    <property type="entry name" value="Leucine-rich Repeat Variant"/>
    <property type="match status" value="1"/>
</dbReference>
<proteinExistence type="inferred from homology"/>
<evidence type="ECO:0000259" key="7">
    <source>
        <dbReference type="Pfam" id="PF01602"/>
    </source>
</evidence>
<dbReference type="GO" id="GO:0006886">
    <property type="term" value="P:intracellular protein transport"/>
    <property type="evidence" value="ECO:0007669"/>
    <property type="project" value="InterPro"/>
</dbReference>
<dbReference type="EMBL" id="PJQD01000023">
    <property type="protein sequence ID" value="POY74609.1"/>
    <property type="molecule type" value="Genomic_DNA"/>
</dbReference>
<evidence type="ECO:0000256" key="5">
    <source>
        <dbReference type="ARBA" id="ARBA00023136"/>
    </source>
</evidence>
<keyword evidence="3" id="KW-0813">Transport</keyword>
<organism evidence="8 9">
    <name type="scientific">Rhodotorula taiwanensis</name>
    <dbReference type="NCBI Taxonomy" id="741276"/>
    <lineage>
        <taxon>Eukaryota</taxon>
        <taxon>Fungi</taxon>
        <taxon>Dikarya</taxon>
        <taxon>Basidiomycota</taxon>
        <taxon>Pucciniomycotina</taxon>
        <taxon>Microbotryomycetes</taxon>
        <taxon>Sporidiobolales</taxon>
        <taxon>Sporidiobolaceae</taxon>
        <taxon>Rhodotorula</taxon>
    </lineage>
</organism>
<comment type="caution">
    <text evidence="8">The sequence shown here is derived from an EMBL/GenBank/DDBJ whole genome shotgun (WGS) entry which is preliminary data.</text>
</comment>
<dbReference type="GO" id="GO:0030117">
    <property type="term" value="C:membrane coat"/>
    <property type="evidence" value="ECO:0007669"/>
    <property type="project" value="InterPro"/>
</dbReference>
<accession>A0A2S5BCV5</accession>
<feature type="domain" description="Clathrin/coatomer adaptor adaptin-like N-terminal" evidence="7">
    <location>
        <begin position="34"/>
        <end position="549"/>
    </location>
</feature>
<reference evidence="8 9" key="1">
    <citation type="journal article" date="2018" name="Front. Microbiol.">
        <title>Prospects for Fungal Bioremediation of Acidic Radioactive Waste Sites: Characterization and Genome Sequence of Rhodotorula taiwanensis MD1149.</title>
        <authorList>
            <person name="Tkavc R."/>
            <person name="Matrosova V.Y."/>
            <person name="Grichenko O.E."/>
            <person name="Gostincar C."/>
            <person name="Volpe R.P."/>
            <person name="Klimenkova P."/>
            <person name="Gaidamakova E.K."/>
            <person name="Zhou C.E."/>
            <person name="Stewart B.J."/>
            <person name="Lyman M.G."/>
            <person name="Malfatti S.A."/>
            <person name="Rubinfeld B."/>
            <person name="Courtot M."/>
            <person name="Singh J."/>
            <person name="Dalgard C.L."/>
            <person name="Hamilton T."/>
            <person name="Frey K.G."/>
            <person name="Gunde-Cimerman N."/>
            <person name="Dugan L."/>
            <person name="Daly M.J."/>
        </authorList>
    </citation>
    <scope>NUCLEOTIDE SEQUENCE [LARGE SCALE GENOMIC DNA]</scope>
    <source>
        <strain evidence="8 9">MD1149</strain>
    </source>
</reference>
<evidence type="ECO:0000256" key="4">
    <source>
        <dbReference type="ARBA" id="ARBA00022927"/>
    </source>
</evidence>
<keyword evidence="4" id="KW-0653">Protein transport</keyword>
<dbReference type="SUPFAM" id="SSF48371">
    <property type="entry name" value="ARM repeat"/>
    <property type="match status" value="1"/>
</dbReference>
<dbReference type="Proteomes" id="UP000237144">
    <property type="component" value="Unassembled WGS sequence"/>
</dbReference>
<protein>
    <recommendedName>
        <fullName evidence="7">Clathrin/coatomer adaptor adaptin-like N-terminal domain-containing protein</fullName>
    </recommendedName>
</protein>
<dbReference type="Pfam" id="PF01602">
    <property type="entry name" value="Adaptin_N"/>
    <property type="match status" value="1"/>
</dbReference>
<evidence type="ECO:0000313" key="9">
    <source>
        <dbReference type="Proteomes" id="UP000237144"/>
    </source>
</evidence>
<dbReference type="InterPro" id="IPR011989">
    <property type="entry name" value="ARM-like"/>
</dbReference>
<dbReference type="OrthoDB" id="10254310at2759"/>
<comment type="similarity">
    <text evidence="2">Belongs to the adaptor complexes large subunit family.</text>
</comment>
<evidence type="ECO:0000256" key="1">
    <source>
        <dbReference type="ARBA" id="ARBA00004308"/>
    </source>
</evidence>
<dbReference type="InterPro" id="IPR026739">
    <property type="entry name" value="AP_beta"/>
</dbReference>
<evidence type="ECO:0000313" key="8">
    <source>
        <dbReference type="EMBL" id="POY74609.1"/>
    </source>
</evidence>
<evidence type="ECO:0000256" key="2">
    <source>
        <dbReference type="ARBA" id="ARBA00006613"/>
    </source>
</evidence>
<dbReference type="AlphaFoldDB" id="A0A2S5BCV5"/>
<evidence type="ECO:0000256" key="6">
    <source>
        <dbReference type="SAM" id="MobiDB-lite"/>
    </source>
</evidence>
<dbReference type="STRING" id="741276.A0A2S5BCV5"/>
<keyword evidence="9" id="KW-1185">Reference proteome</keyword>